<name>A0A9J6FY16_HAELO</name>
<keyword evidence="5" id="KW-0378">Hydrolase</keyword>
<dbReference type="GO" id="GO:0004185">
    <property type="term" value="F:serine-type carboxypeptidase activity"/>
    <property type="evidence" value="ECO:0007669"/>
    <property type="project" value="InterPro"/>
</dbReference>
<evidence type="ECO:0000256" key="7">
    <source>
        <dbReference type="SAM" id="SignalP"/>
    </source>
</evidence>
<evidence type="ECO:0000256" key="1">
    <source>
        <dbReference type="ARBA" id="ARBA00009431"/>
    </source>
</evidence>
<dbReference type="InterPro" id="IPR001563">
    <property type="entry name" value="Peptidase_S10"/>
</dbReference>
<feature type="signal peptide" evidence="7">
    <location>
        <begin position="1"/>
        <end position="25"/>
    </location>
</feature>
<dbReference type="Gene3D" id="3.40.50.1820">
    <property type="entry name" value="alpha/beta hydrolase"/>
    <property type="match status" value="1"/>
</dbReference>
<evidence type="ECO:0000256" key="4">
    <source>
        <dbReference type="ARBA" id="ARBA00022729"/>
    </source>
</evidence>
<evidence type="ECO:0000313" key="8">
    <source>
        <dbReference type="EMBL" id="KAH9368138.1"/>
    </source>
</evidence>
<dbReference type="EMBL" id="JABSTR010000004">
    <property type="protein sequence ID" value="KAH9368138.1"/>
    <property type="molecule type" value="Genomic_DNA"/>
</dbReference>
<dbReference type="InterPro" id="IPR029058">
    <property type="entry name" value="AB_hydrolase_fold"/>
</dbReference>
<comment type="similarity">
    <text evidence="1">Belongs to the peptidase S10 family.</text>
</comment>
<keyword evidence="2" id="KW-0121">Carboxypeptidase</keyword>
<reference evidence="8 9" key="1">
    <citation type="journal article" date="2020" name="Cell">
        <title>Large-Scale Comparative Analyses of Tick Genomes Elucidate Their Genetic Diversity and Vector Capacities.</title>
        <authorList>
            <consortium name="Tick Genome and Microbiome Consortium (TIGMIC)"/>
            <person name="Jia N."/>
            <person name="Wang J."/>
            <person name="Shi W."/>
            <person name="Du L."/>
            <person name="Sun Y."/>
            <person name="Zhan W."/>
            <person name="Jiang J.F."/>
            <person name="Wang Q."/>
            <person name="Zhang B."/>
            <person name="Ji P."/>
            <person name="Bell-Sakyi L."/>
            <person name="Cui X.M."/>
            <person name="Yuan T.T."/>
            <person name="Jiang B.G."/>
            <person name="Yang W.F."/>
            <person name="Lam T.T."/>
            <person name="Chang Q.C."/>
            <person name="Ding S.J."/>
            <person name="Wang X.J."/>
            <person name="Zhu J.G."/>
            <person name="Ruan X.D."/>
            <person name="Zhao L."/>
            <person name="Wei J.T."/>
            <person name="Ye R.Z."/>
            <person name="Que T.C."/>
            <person name="Du C.H."/>
            <person name="Zhou Y.H."/>
            <person name="Cheng J.X."/>
            <person name="Dai P.F."/>
            <person name="Guo W.B."/>
            <person name="Han X.H."/>
            <person name="Huang E.J."/>
            <person name="Li L.F."/>
            <person name="Wei W."/>
            <person name="Gao Y.C."/>
            <person name="Liu J.Z."/>
            <person name="Shao H.Z."/>
            <person name="Wang X."/>
            <person name="Wang C.C."/>
            <person name="Yang T.C."/>
            <person name="Huo Q.B."/>
            <person name="Li W."/>
            <person name="Chen H.Y."/>
            <person name="Chen S.E."/>
            <person name="Zhou L.G."/>
            <person name="Ni X.B."/>
            <person name="Tian J.H."/>
            <person name="Sheng Y."/>
            <person name="Liu T."/>
            <person name="Pan Y.S."/>
            <person name="Xia L.Y."/>
            <person name="Li J."/>
            <person name="Zhao F."/>
            <person name="Cao W.C."/>
        </authorList>
    </citation>
    <scope>NUCLEOTIDE SEQUENCE [LARGE SCALE GENOMIC DNA]</scope>
    <source>
        <strain evidence="8">HaeL-2018</strain>
    </source>
</reference>
<keyword evidence="3" id="KW-0645">Protease</keyword>
<evidence type="ECO:0000256" key="5">
    <source>
        <dbReference type="ARBA" id="ARBA00022801"/>
    </source>
</evidence>
<proteinExistence type="inferred from homology"/>
<evidence type="ECO:0008006" key="10">
    <source>
        <dbReference type="Google" id="ProtNLM"/>
    </source>
</evidence>
<dbReference type="PROSITE" id="PS00560">
    <property type="entry name" value="CARBOXYPEPT_SER_HIS"/>
    <property type="match status" value="1"/>
</dbReference>
<dbReference type="SUPFAM" id="SSF53474">
    <property type="entry name" value="alpha/beta-Hydrolases"/>
    <property type="match status" value="1"/>
</dbReference>
<dbReference type="PRINTS" id="PR00724">
    <property type="entry name" value="CRBOXYPTASEC"/>
</dbReference>
<dbReference type="Pfam" id="PF00450">
    <property type="entry name" value="Peptidase_S10"/>
    <property type="match status" value="1"/>
</dbReference>
<evidence type="ECO:0000256" key="6">
    <source>
        <dbReference type="ARBA" id="ARBA00023180"/>
    </source>
</evidence>
<feature type="chain" id="PRO_5039888159" description="Serine carboxypeptidase" evidence="7">
    <location>
        <begin position="26"/>
        <end position="494"/>
    </location>
</feature>
<comment type="caution">
    <text evidence="8">The sequence shown here is derived from an EMBL/GenBank/DDBJ whole genome shotgun (WGS) entry which is preliminary data.</text>
</comment>
<dbReference type="PANTHER" id="PTHR11802">
    <property type="entry name" value="SERINE PROTEASE FAMILY S10 SERINE CARBOXYPEPTIDASE"/>
    <property type="match status" value="1"/>
</dbReference>
<dbReference type="VEuPathDB" id="VectorBase:HLOH_056753"/>
<accession>A0A9J6FY16</accession>
<dbReference type="FunFam" id="3.40.50.1820:FF:000096">
    <property type="entry name" value="Carboxypeptidase vitellogenic-like"/>
    <property type="match status" value="1"/>
</dbReference>
<dbReference type="Proteomes" id="UP000821853">
    <property type="component" value="Chromosome 2"/>
</dbReference>
<evidence type="ECO:0000256" key="3">
    <source>
        <dbReference type="ARBA" id="ARBA00022670"/>
    </source>
</evidence>
<keyword evidence="4 7" id="KW-0732">Signal</keyword>
<dbReference type="OMA" id="AVPKCHK"/>
<evidence type="ECO:0000313" key="9">
    <source>
        <dbReference type="Proteomes" id="UP000821853"/>
    </source>
</evidence>
<keyword evidence="9" id="KW-1185">Reference proteome</keyword>
<dbReference type="InterPro" id="IPR033124">
    <property type="entry name" value="Ser_caboxypep_his_AS"/>
</dbReference>
<gene>
    <name evidence="8" type="ORF">HPB48_018829</name>
</gene>
<protein>
    <recommendedName>
        <fullName evidence="10">Serine carboxypeptidase</fullName>
    </recommendedName>
</protein>
<organism evidence="8 9">
    <name type="scientific">Haemaphysalis longicornis</name>
    <name type="common">Bush tick</name>
    <dbReference type="NCBI Taxonomy" id="44386"/>
    <lineage>
        <taxon>Eukaryota</taxon>
        <taxon>Metazoa</taxon>
        <taxon>Ecdysozoa</taxon>
        <taxon>Arthropoda</taxon>
        <taxon>Chelicerata</taxon>
        <taxon>Arachnida</taxon>
        <taxon>Acari</taxon>
        <taxon>Parasitiformes</taxon>
        <taxon>Ixodida</taxon>
        <taxon>Ixodoidea</taxon>
        <taxon>Ixodidae</taxon>
        <taxon>Haemaphysalinae</taxon>
        <taxon>Haemaphysalis</taxon>
    </lineage>
</organism>
<evidence type="ECO:0000256" key="2">
    <source>
        <dbReference type="ARBA" id="ARBA00022645"/>
    </source>
</evidence>
<dbReference type="AlphaFoldDB" id="A0A9J6FY16"/>
<dbReference type="PANTHER" id="PTHR11802:SF472">
    <property type="entry name" value="SERINE CARBOXYPEPTIDASE CPVL-RELATED"/>
    <property type="match status" value="1"/>
</dbReference>
<keyword evidence="6" id="KW-0325">Glycoprotein</keyword>
<dbReference type="GO" id="GO:0006508">
    <property type="term" value="P:proteolysis"/>
    <property type="evidence" value="ECO:0007669"/>
    <property type="project" value="UniProtKB-KW"/>
</dbReference>
<dbReference type="OrthoDB" id="443318at2759"/>
<sequence>MKIHRMIAQVLWLLLLCEVIVQGKADRGDKGRGGPGEPLYLTPLIDAGRLEEARARSETGRIGGNDLENVLSYSGYLTVNRELNSNLFFWFVPAIKRRDKAPVLAWLQGGPGSSSLVGFIVENGPYTLSTDGSLKPIRRKATWATHFSMLYVDEPVGAGFSFTDSDEGYARNLTDVGQDMLEFLQQFFQLFHDYSQNDFYVTGESFGGKFVPATAFAIHEAKDSLRVKINLKGIAYGNGFTDPVIQLNISDWIYHLGLFDRHQAAYFNQKYNVAKNYINDGHYTDAFFVINELMFALPNDYYNPPSTYFKNVTGYGSYYNVLLLEAPAIRNYFDDFVEIESVRRAIHVGSNTFNDRTAVVTHLIDDLMNSAKPYLPVLMNNYKVLLYGGQLDIVVPYTSTVAFVSTIPWSGAEELEAAPSRIWRPQSLTSGSKVSSNHVYGYVRTAGKVILVMVRNAGHYVPLDQPEAALDMITRFINDLPFSDEEMEDRKLIN</sequence>